<dbReference type="Gene3D" id="3.10.10.10">
    <property type="entry name" value="HIV Type 1 Reverse Transcriptase, subunit A, domain 1"/>
    <property type="match status" value="1"/>
</dbReference>
<evidence type="ECO:0000259" key="1">
    <source>
        <dbReference type="Pfam" id="PF00078"/>
    </source>
</evidence>
<feature type="domain" description="Reverse transcriptase" evidence="1">
    <location>
        <begin position="2"/>
        <end position="112"/>
    </location>
</feature>
<name>A0AAW2Y616_9LAMI</name>
<dbReference type="Pfam" id="PF00078">
    <property type="entry name" value="RVT_1"/>
    <property type="match status" value="1"/>
</dbReference>
<dbReference type="SUPFAM" id="SSF53098">
    <property type="entry name" value="Ribonuclease H-like"/>
    <property type="match status" value="2"/>
</dbReference>
<organism evidence="5">
    <name type="scientific">Sesamum latifolium</name>
    <dbReference type="NCBI Taxonomy" id="2727402"/>
    <lineage>
        <taxon>Eukaryota</taxon>
        <taxon>Viridiplantae</taxon>
        <taxon>Streptophyta</taxon>
        <taxon>Embryophyta</taxon>
        <taxon>Tracheophyta</taxon>
        <taxon>Spermatophyta</taxon>
        <taxon>Magnoliopsida</taxon>
        <taxon>eudicotyledons</taxon>
        <taxon>Gunneridae</taxon>
        <taxon>Pentapetalae</taxon>
        <taxon>asterids</taxon>
        <taxon>lamiids</taxon>
        <taxon>Lamiales</taxon>
        <taxon>Pedaliaceae</taxon>
        <taxon>Sesamum</taxon>
    </lineage>
</organism>
<gene>
    <name evidence="5" type="ORF">Slati_0007900</name>
</gene>
<dbReference type="Gene3D" id="1.10.340.70">
    <property type="match status" value="1"/>
</dbReference>
<dbReference type="Pfam" id="PF13456">
    <property type="entry name" value="RVT_3"/>
    <property type="match status" value="1"/>
</dbReference>
<dbReference type="InterPro" id="IPR036397">
    <property type="entry name" value="RNaseH_sf"/>
</dbReference>
<dbReference type="InterPro" id="IPR041577">
    <property type="entry name" value="RT_RNaseH_2"/>
</dbReference>
<reference evidence="5" key="1">
    <citation type="submission" date="2020-06" db="EMBL/GenBank/DDBJ databases">
        <authorList>
            <person name="Li T."/>
            <person name="Hu X."/>
            <person name="Zhang T."/>
            <person name="Song X."/>
            <person name="Zhang H."/>
            <person name="Dai N."/>
            <person name="Sheng W."/>
            <person name="Hou X."/>
            <person name="Wei L."/>
        </authorList>
    </citation>
    <scope>NUCLEOTIDE SEQUENCE</scope>
    <source>
        <strain evidence="5">KEN1</strain>
        <tissue evidence="5">Leaf</tissue>
    </source>
</reference>
<dbReference type="EMBL" id="JACGWN010000001">
    <property type="protein sequence ID" value="KAL0461203.1"/>
    <property type="molecule type" value="Genomic_DNA"/>
</dbReference>
<evidence type="ECO:0000313" key="5">
    <source>
        <dbReference type="EMBL" id="KAL0461203.1"/>
    </source>
</evidence>
<dbReference type="Pfam" id="PF17921">
    <property type="entry name" value="Integrase_H2C2"/>
    <property type="match status" value="1"/>
</dbReference>
<dbReference type="AlphaFoldDB" id="A0AAW2Y616"/>
<evidence type="ECO:0000259" key="4">
    <source>
        <dbReference type="Pfam" id="PF17921"/>
    </source>
</evidence>
<dbReference type="GO" id="GO:0003676">
    <property type="term" value="F:nucleic acid binding"/>
    <property type="evidence" value="ECO:0007669"/>
    <property type="project" value="InterPro"/>
</dbReference>
<dbReference type="InterPro" id="IPR000477">
    <property type="entry name" value="RT_dom"/>
</dbReference>
<dbReference type="GO" id="GO:0004523">
    <property type="term" value="F:RNA-DNA hybrid ribonuclease activity"/>
    <property type="evidence" value="ECO:0007669"/>
    <property type="project" value="InterPro"/>
</dbReference>
<dbReference type="InterPro" id="IPR043128">
    <property type="entry name" value="Rev_trsase/Diguanyl_cyclase"/>
</dbReference>
<feature type="domain" description="Integrase zinc-binding" evidence="4">
    <location>
        <begin position="485"/>
        <end position="536"/>
    </location>
</feature>
<dbReference type="PANTHER" id="PTHR48475">
    <property type="entry name" value="RIBONUCLEASE H"/>
    <property type="match status" value="1"/>
</dbReference>
<dbReference type="InterPro" id="IPR012337">
    <property type="entry name" value="RNaseH-like_sf"/>
</dbReference>
<comment type="caution">
    <text evidence="5">The sequence shown here is derived from an EMBL/GenBank/DDBJ whole genome shotgun (WGS) entry which is preliminary data.</text>
</comment>
<evidence type="ECO:0000259" key="3">
    <source>
        <dbReference type="Pfam" id="PF17919"/>
    </source>
</evidence>
<dbReference type="Gene3D" id="3.30.420.10">
    <property type="entry name" value="Ribonuclease H-like superfamily/Ribonuclease H"/>
    <property type="match status" value="2"/>
</dbReference>
<evidence type="ECO:0000259" key="2">
    <source>
        <dbReference type="Pfam" id="PF13456"/>
    </source>
</evidence>
<dbReference type="InterPro" id="IPR002156">
    <property type="entry name" value="RNaseH_domain"/>
</dbReference>
<reference evidence="5" key="2">
    <citation type="journal article" date="2024" name="Plant">
        <title>Genomic evolution and insights into agronomic trait innovations of Sesamum species.</title>
        <authorList>
            <person name="Miao H."/>
            <person name="Wang L."/>
            <person name="Qu L."/>
            <person name="Liu H."/>
            <person name="Sun Y."/>
            <person name="Le M."/>
            <person name="Wang Q."/>
            <person name="Wei S."/>
            <person name="Zheng Y."/>
            <person name="Lin W."/>
            <person name="Duan Y."/>
            <person name="Cao H."/>
            <person name="Xiong S."/>
            <person name="Wang X."/>
            <person name="Wei L."/>
            <person name="Li C."/>
            <person name="Ma Q."/>
            <person name="Ju M."/>
            <person name="Zhao R."/>
            <person name="Li G."/>
            <person name="Mu C."/>
            <person name="Tian Q."/>
            <person name="Mei H."/>
            <person name="Zhang T."/>
            <person name="Gao T."/>
            <person name="Zhang H."/>
        </authorList>
    </citation>
    <scope>NUCLEOTIDE SEQUENCE</scope>
    <source>
        <strain evidence="5">KEN1</strain>
    </source>
</reference>
<feature type="domain" description="Reverse transcriptase/retrotransposon-derived protein RNase H-like" evidence="3">
    <location>
        <begin position="179"/>
        <end position="275"/>
    </location>
</feature>
<proteinExistence type="predicted"/>
<sequence>MMDASQGYHQIMLAPEDRKKVSFITSEGTFYYVAMRFGLKNAGATYQRLVDKIFHPQIGRNVEVYVDDILVKSKKAADHVKDLEETFSVLRKYKLKLNPAKCAFGVQGGRFLRFMVTQRGIEANPLKIRAIIDMKAPTYLNEAQSLTGRIAALSRFISKSAEKSLPFFKTLRKAKTFEWGTPCQLAFEELKAYLARLPLLVKSSPGEALYLYLSAAPQAVSSVLIREEDGKQLPIYYVSKVLNGAEGRYTPIEKMALTLVVTARRLRPYLLSHPIGVRTNTLLKQTLERPSRHKLWLTVSEMTEMTIKEASQDQKWLLHVDGSSTAQGSGAGIVITTPQGEDLEFAIKFDFKASNNKAEYEALVIGLRMAHETGAKHLLIPREENAKADSLSKLASSLEDCRTRHITIHYLPEARTPLAVQPITTGKTGELLIKWIEEGLLPENRWEAARLKTRATRFIIQEHILYKKSYTHPLLRCLSTEEGIHILQEIHSGCCGAYVGTRILANKALRAGYFWPTMKQDAIQLINKCEKCQKHSSLIHQPAEPLTTMLSPCPFRQWGIDIVGPFSLAYGQGKFLLVAVDYFTKWVEAEPLARITEGEAERYRNSAKACASSKDSPQWLILRPMGKLRSQIASWYKKSKED</sequence>
<dbReference type="SUPFAM" id="SSF56672">
    <property type="entry name" value="DNA/RNA polymerases"/>
    <property type="match status" value="1"/>
</dbReference>
<dbReference type="Gene3D" id="3.30.70.270">
    <property type="match status" value="2"/>
</dbReference>
<dbReference type="PANTHER" id="PTHR48475:SF2">
    <property type="entry name" value="RIBONUCLEASE H"/>
    <property type="match status" value="1"/>
</dbReference>
<dbReference type="CDD" id="cd01647">
    <property type="entry name" value="RT_LTR"/>
    <property type="match status" value="1"/>
</dbReference>
<dbReference type="InterPro" id="IPR043502">
    <property type="entry name" value="DNA/RNA_pol_sf"/>
</dbReference>
<dbReference type="Pfam" id="PF17919">
    <property type="entry name" value="RT_RNaseH_2"/>
    <property type="match status" value="1"/>
</dbReference>
<feature type="domain" description="RNase H type-1" evidence="2">
    <location>
        <begin position="320"/>
        <end position="380"/>
    </location>
</feature>
<protein>
    <submittedName>
        <fullName evidence="5">Uncharacterized protein</fullName>
    </submittedName>
</protein>
<accession>A0AAW2Y616</accession>
<dbReference type="InterPro" id="IPR041588">
    <property type="entry name" value="Integrase_H2C2"/>
</dbReference>